<dbReference type="Proteomes" id="UP000031802">
    <property type="component" value="Unassembled WGS sequence"/>
</dbReference>
<dbReference type="OrthoDB" id="258246at2"/>
<dbReference type="GO" id="GO:0016787">
    <property type="term" value="F:hydrolase activity"/>
    <property type="evidence" value="ECO:0007669"/>
    <property type="project" value="UniProtKB-KW"/>
</dbReference>
<dbReference type="eggNOG" id="COG4225">
    <property type="taxonomic scope" value="Bacteria"/>
</dbReference>
<evidence type="ECO:0000256" key="2">
    <source>
        <dbReference type="SAM" id="SignalP"/>
    </source>
</evidence>
<reference evidence="3 4" key="2">
    <citation type="journal article" date="2015" name="PLoS ONE">
        <title>Whole-Genome Optical Mapping and Finished Genome Sequence of Sphingobacterium deserti sp. nov., a New Species Isolated from the Western Desert of China.</title>
        <authorList>
            <person name="Teng C."/>
            <person name="Zhou Z."/>
            <person name="Molnar I."/>
            <person name="Li X."/>
            <person name="Tang R."/>
            <person name="Chen M."/>
            <person name="Wang L."/>
            <person name="Su S."/>
            <person name="Zhang W."/>
            <person name="Lin M."/>
        </authorList>
    </citation>
    <scope>NUCLEOTIDE SEQUENCE [LARGE SCALE GENOMIC DNA]</scope>
    <source>
        <strain evidence="4">ACCC05744</strain>
    </source>
</reference>
<dbReference type="Pfam" id="PF07470">
    <property type="entry name" value="Glyco_hydro_88"/>
    <property type="match status" value="1"/>
</dbReference>
<dbReference type="InterPro" id="IPR008928">
    <property type="entry name" value="6-hairpin_glycosidase_sf"/>
</dbReference>
<dbReference type="GO" id="GO:0005975">
    <property type="term" value="P:carbohydrate metabolic process"/>
    <property type="evidence" value="ECO:0007669"/>
    <property type="project" value="InterPro"/>
</dbReference>
<dbReference type="InterPro" id="IPR010905">
    <property type="entry name" value="Glyco_hydro_88"/>
</dbReference>
<proteinExistence type="predicted"/>
<dbReference type="AlphaFoldDB" id="A0A0B8TAN5"/>
<sequence>MKKIYVLLCAATMLQTLQAQHFTSKEQVLQKLRTANDYFMKKWPDPAKRIVTNKERAANIWTRGVYYEGLLAFYTVDKQKKYYDYAVEWGEKHAWKPVRGEVYTRHADNQNCGMTYIDLYRIDPQPERIAAIKMNIDSLIRSGRVNDWTWIDAIQMAMPIFVKLGVTLKDTTYFEHMHKMYQHIKYVEGGHGLYNPKDHLWWRDKDFIPPYKEPNGEDCYWSRGNGWVLAALALVLQELPKSDPHYKEYLQDFKSLATALLPLQRADGFWNVSLHDPKHYGGKEASGTALFVYGMAWGVNNGLLDKNAFLPSIEKGWLALANETIQPSGFLSYMQSTGKEPKDGQPVTADKVPDFEDYGLGCVLFAGTEVYKLLDELP</sequence>
<gene>
    <name evidence="3" type="ORF">DI53_1068</name>
</gene>
<dbReference type="STRING" id="1229276.DI53_1068"/>
<reference evidence="4" key="1">
    <citation type="submission" date="2014-04" db="EMBL/GenBank/DDBJ databases">
        <title>Whole-Genome optical mapping and complete genome sequence of Sphingobacterium deserti sp. nov., a new spaces isolated from desert in the west of China.</title>
        <authorList>
            <person name="Teng C."/>
            <person name="Zhou Z."/>
            <person name="Li X."/>
            <person name="Chen M."/>
            <person name="Lin M."/>
            <person name="Wang L."/>
            <person name="Su S."/>
            <person name="Zhang C."/>
            <person name="Zhang W."/>
        </authorList>
    </citation>
    <scope>NUCLEOTIDE SEQUENCE [LARGE SCALE GENOMIC DNA]</scope>
    <source>
        <strain evidence="4">ACCC05744</strain>
    </source>
</reference>
<keyword evidence="4" id="KW-1185">Reference proteome</keyword>
<keyword evidence="2" id="KW-0732">Signal</keyword>
<comment type="caution">
    <text evidence="3">The sequence shown here is derived from an EMBL/GenBank/DDBJ whole genome shotgun (WGS) entry which is preliminary data.</text>
</comment>
<dbReference type="InterPro" id="IPR012341">
    <property type="entry name" value="6hp_glycosidase-like_sf"/>
</dbReference>
<dbReference type="SUPFAM" id="SSF48208">
    <property type="entry name" value="Six-hairpin glycosidases"/>
    <property type="match status" value="1"/>
</dbReference>
<feature type="signal peptide" evidence="2">
    <location>
        <begin position="1"/>
        <end position="21"/>
    </location>
</feature>
<dbReference type="RefSeq" id="WP_037496296.1">
    <property type="nucleotide sequence ID" value="NZ_JJMU01000016.1"/>
</dbReference>
<organism evidence="3 4">
    <name type="scientific">Sphingobacterium deserti</name>
    <dbReference type="NCBI Taxonomy" id="1229276"/>
    <lineage>
        <taxon>Bacteria</taxon>
        <taxon>Pseudomonadati</taxon>
        <taxon>Bacteroidota</taxon>
        <taxon>Sphingobacteriia</taxon>
        <taxon>Sphingobacteriales</taxon>
        <taxon>Sphingobacteriaceae</taxon>
        <taxon>Sphingobacterium</taxon>
    </lineage>
</organism>
<evidence type="ECO:0000256" key="1">
    <source>
        <dbReference type="ARBA" id="ARBA00022801"/>
    </source>
</evidence>
<dbReference type="InterPro" id="IPR052043">
    <property type="entry name" value="PolySaccharide_Degr_Enz"/>
</dbReference>
<dbReference type="EMBL" id="JJMU01000016">
    <property type="protein sequence ID" value="KGE15150.1"/>
    <property type="molecule type" value="Genomic_DNA"/>
</dbReference>
<protein>
    <submittedName>
        <fullName evidence="3">Glycosyl hydrolase family 88</fullName>
    </submittedName>
</protein>
<keyword evidence="1 3" id="KW-0378">Hydrolase</keyword>
<evidence type="ECO:0000313" key="4">
    <source>
        <dbReference type="Proteomes" id="UP000031802"/>
    </source>
</evidence>
<feature type="chain" id="PRO_5002124325" evidence="2">
    <location>
        <begin position="22"/>
        <end position="378"/>
    </location>
</feature>
<name>A0A0B8TAN5_9SPHI</name>
<accession>A0A0B8TAN5</accession>
<dbReference type="Gene3D" id="1.50.10.10">
    <property type="match status" value="1"/>
</dbReference>
<dbReference type="PANTHER" id="PTHR33886">
    <property type="entry name" value="UNSATURATED RHAMNOGALACTURONAN HYDROLASE (EUROFUNG)"/>
    <property type="match status" value="1"/>
</dbReference>
<evidence type="ECO:0000313" key="3">
    <source>
        <dbReference type="EMBL" id="KGE15150.1"/>
    </source>
</evidence>
<dbReference type="PANTHER" id="PTHR33886:SF8">
    <property type="entry name" value="UNSATURATED RHAMNOGALACTURONAN HYDROLASE (EUROFUNG)"/>
    <property type="match status" value="1"/>
</dbReference>
<dbReference type="PATRIC" id="fig|1229276.3.peg.1102"/>